<gene>
    <name evidence="2" type="primary">AP2A2_3</name>
    <name evidence="2" type="ORF">PHYPSEUDO_003592</name>
</gene>
<accession>A0A8T1V6C7</accession>
<evidence type="ECO:0000256" key="1">
    <source>
        <dbReference type="SAM" id="MobiDB-lite"/>
    </source>
</evidence>
<dbReference type="OrthoDB" id="413467at2759"/>
<proteinExistence type="predicted"/>
<evidence type="ECO:0000313" key="3">
    <source>
        <dbReference type="Proteomes" id="UP000694044"/>
    </source>
</evidence>
<dbReference type="EMBL" id="JAGDFM010001748">
    <property type="protein sequence ID" value="KAG7375124.1"/>
    <property type="molecule type" value="Genomic_DNA"/>
</dbReference>
<evidence type="ECO:0000313" key="2">
    <source>
        <dbReference type="EMBL" id="KAG7375124.1"/>
    </source>
</evidence>
<comment type="caution">
    <text evidence="2">The sequence shown here is derived from an EMBL/GenBank/DDBJ whole genome shotgun (WGS) entry which is preliminary data.</text>
</comment>
<name>A0A8T1V6C7_9STRA</name>
<feature type="non-terminal residue" evidence="2">
    <location>
        <position position="1"/>
    </location>
</feature>
<protein>
    <submittedName>
        <fullName evidence="2">AP-2 complex subunit alpha-2</fullName>
    </submittedName>
</protein>
<keyword evidence="3" id="KW-1185">Reference proteome</keyword>
<dbReference type="AlphaFoldDB" id="A0A8T1V6C7"/>
<reference evidence="2" key="1">
    <citation type="submission" date="2021-02" db="EMBL/GenBank/DDBJ databases">
        <authorList>
            <person name="Palmer J.M."/>
        </authorList>
    </citation>
    <scope>NUCLEOTIDE SEQUENCE</scope>
    <source>
        <strain evidence="2">SCRP734</strain>
    </source>
</reference>
<dbReference type="Proteomes" id="UP000694044">
    <property type="component" value="Unassembled WGS sequence"/>
</dbReference>
<sequence length="68" mass="7559">LTQANSLRVQAEELSSQLTGKQQAKQQIMIEAMAPFAEPPTMTVNFSRNGTSYAYRVAWPQASWSPSQ</sequence>
<feature type="region of interest" description="Disordered" evidence="1">
    <location>
        <begin position="1"/>
        <end position="20"/>
    </location>
</feature>
<organism evidence="2 3">
    <name type="scientific">Phytophthora pseudosyringae</name>
    <dbReference type="NCBI Taxonomy" id="221518"/>
    <lineage>
        <taxon>Eukaryota</taxon>
        <taxon>Sar</taxon>
        <taxon>Stramenopiles</taxon>
        <taxon>Oomycota</taxon>
        <taxon>Peronosporomycetes</taxon>
        <taxon>Peronosporales</taxon>
        <taxon>Peronosporaceae</taxon>
        <taxon>Phytophthora</taxon>
    </lineage>
</organism>